<accession>A0A163J6N7</accession>
<dbReference type="Proteomes" id="UP000078561">
    <property type="component" value="Unassembled WGS sequence"/>
</dbReference>
<gene>
    <name evidence="2" type="primary">ABSGL_02981.1 scaffold 4097</name>
</gene>
<dbReference type="EMBL" id="LT551811">
    <property type="protein sequence ID" value="SAL97484.1"/>
    <property type="molecule type" value="Genomic_DNA"/>
</dbReference>
<evidence type="ECO:0000256" key="1">
    <source>
        <dbReference type="SAM" id="MobiDB-lite"/>
    </source>
</evidence>
<keyword evidence="3" id="KW-1185">Reference proteome</keyword>
<reference evidence="2" key="1">
    <citation type="submission" date="2016-04" db="EMBL/GenBank/DDBJ databases">
        <authorList>
            <person name="Evans L.H."/>
            <person name="Alamgir A."/>
            <person name="Owens N."/>
            <person name="Weber N.D."/>
            <person name="Virtaneva K."/>
            <person name="Barbian K."/>
            <person name="Babar A."/>
            <person name="Rosenke K."/>
        </authorList>
    </citation>
    <scope>NUCLEOTIDE SEQUENCE [LARGE SCALE GENOMIC DNA]</scope>
    <source>
        <strain evidence="2">CBS 101.48</strain>
    </source>
</reference>
<feature type="region of interest" description="Disordered" evidence="1">
    <location>
        <begin position="1"/>
        <end position="20"/>
    </location>
</feature>
<dbReference type="OrthoDB" id="2276367at2759"/>
<evidence type="ECO:0000313" key="3">
    <source>
        <dbReference type="Proteomes" id="UP000078561"/>
    </source>
</evidence>
<proteinExistence type="predicted"/>
<organism evidence="2">
    <name type="scientific">Absidia glauca</name>
    <name type="common">Pin mould</name>
    <dbReference type="NCBI Taxonomy" id="4829"/>
    <lineage>
        <taxon>Eukaryota</taxon>
        <taxon>Fungi</taxon>
        <taxon>Fungi incertae sedis</taxon>
        <taxon>Mucoromycota</taxon>
        <taxon>Mucoromycotina</taxon>
        <taxon>Mucoromycetes</taxon>
        <taxon>Mucorales</taxon>
        <taxon>Cunninghamellaceae</taxon>
        <taxon>Absidia</taxon>
    </lineage>
</organism>
<evidence type="ECO:0008006" key="4">
    <source>
        <dbReference type="Google" id="ProtNLM"/>
    </source>
</evidence>
<evidence type="ECO:0000313" key="2">
    <source>
        <dbReference type="EMBL" id="SAL97484.1"/>
    </source>
</evidence>
<protein>
    <recommendedName>
        <fullName evidence="4">SWI5-dependent HO expression protein 3</fullName>
    </recommendedName>
</protein>
<dbReference type="AlphaFoldDB" id="A0A163J6N7"/>
<dbReference type="InParanoid" id="A0A163J6N7"/>
<name>A0A163J6N7_ABSGL</name>
<sequence length="276" mass="31707">MTLAPTTPQPTKSVSNSRSNRVIEQLQDTWDTLQRDLASTKSQATKLTNEQQSKDYIQSNQECRTHIQELMGLLETKQHSLDGTKEQSGGLETQAKKLKDDAMMSRKNLNDLKKRESRLVQDRDAAVLAKTRVEQQQKILRQSVHDLDKRLRREQHRLKRELDQLQRLVGLVTDGNQWMADAMVSNMENETLVRQEWIQQVSLQQQHQDEVAILFVTRIRSELQLLLNQVAIIGYGGSNRLDALDTLDLDQKVQQCKADVCGLVHRIQSYSVLALQ</sequence>